<dbReference type="Pfam" id="PF19053">
    <property type="entry name" value="EccD"/>
    <property type="match status" value="1"/>
</dbReference>
<evidence type="ECO:0000256" key="7">
    <source>
        <dbReference type="SAM" id="Phobius"/>
    </source>
</evidence>
<keyword evidence="3" id="KW-1003">Cell membrane</keyword>
<dbReference type="InterPro" id="IPR006707">
    <property type="entry name" value="T7SS_EccD"/>
</dbReference>
<dbReference type="InterPro" id="IPR024962">
    <property type="entry name" value="YukD-like"/>
</dbReference>
<comment type="similarity">
    <text evidence="2">Belongs to the EccD/Snm4 family.</text>
</comment>
<feature type="transmembrane region" description="Helical" evidence="7">
    <location>
        <begin position="384"/>
        <end position="405"/>
    </location>
</feature>
<evidence type="ECO:0000256" key="4">
    <source>
        <dbReference type="ARBA" id="ARBA00022692"/>
    </source>
</evidence>
<comment type="subcellular location">
    <subcellularLocation>
        <location evidence="1">Cell membrane</location>
        <topology evidence="1">Multi-pass membrane protein</topology>
    </subcellularLocation>
</comment>
<evidence type="ECO:0000259" key="8">
    <source>
        <dbReference type="Pfam" id="PF19053"/>
    </source>
</evidence>
<feature type="transmembrane region" description="Helical" evidence="7">
    <location>
        <begin position="205"/>
        <end position="224"/>
    </location>
</feature>
<dbReference type="Pfam" id="PF08817">
    <property type="entry name" value="YukD"/>
    <property type="match status" value="1"/>
</dbReference>
<dbReference type="InterPro" id="IPR044049">
    <property type="entry name" value="EccD_transm"/>
</dbReference>
<keyword evidence="4 7" id="KW-0812">Transmembrane</keyword>
<dbReference type="Gene3D" id="3.10.20.90">
    <property type="entry name" value="Phosphatidylinositol 3-kinase Catalytic Subunit, Chain A, domain 1"/>
    <property type="match status" value="1"/>
</dbReference>
<dbReference type="Proteomes" id="UP001223144">
    <property type="component" value="Unassembled WGS sequence"/>
</dbReference>
<accession>A0ABT6HYZ8</accession>
<organism evidence="9 10">
    <name type="scientific">Streptomyces chengmaiensis</name>
    <dbReference type="NCBI Taxonomy" id="3040919"/>
    <lineage>
        <taxon>Bacteria</taxon>
        <taxon>Bacillati</taxon>
        <taxon>Actinomycetota</taxon>
        <taxon>Actinomycetes</taxon>
        <taxon>Kitasatosporales</taxon>
        <taxon>Streptomycetaceae</taxon>
        <taxon>Streptomyces</taxon>
    </lineage>
</organism>
<keyword evidence="10" id="KW-1185">Reference proteome</keyword>
<feature type="transmembrane region" description="Helical" evidence="7">
    <location>
        <begin position="330"/>
        <end position="347"/>
    </location>
</feature>
<evidence type="ECO:0000256" key="2">
    <source>
        <dbReference type="ARBA" id="ARBA00006162"/>
    </source>
</evidence>
<feature type="domain" description="EccD-like transmembrane" evidence="8">
    <location>
        <begin position="120"/>
        <end position="443"/>
    </location>
</feature>
<dbReference type="EMBL" id="JARWBG010000073">
    <property type="protein sequence ID" value="MDH2393571.1"/>
    <property type="molecule type" value="Genomic_DNA"/>
</dbReference>
<evidence type="ECO:0000313" key="10">
    <source>
        <dbReference type="Proteomes" id="UP001223144"/>
    </source>
</evidence>
<evidence type="ECO:0000256" key="6">
    <source>
        <dbReference type="ARBA" id="ARBA00023136"/>
    </source>
</evidence>
<comment type="caution">
    <text evidence="9">The sequence shown here is derived from an EMBL/GenBank/DDBJ whole genome shotgun (WGS) entry which is preliminary data.</text>
</comment>
<keyword evidence="6 7" id="KW-0472">Membrane</keyword>
<feature type="transmembrane region" description="Helical" evidence="7">
    <location>
        <begin position="417"/>
        <end position="440"/>
    </location>
</feature>
<proteinExistence type="inferred from homology"/>
<gene>
    <name evidence="9" type="primary">eccD</name>
    <name evidence="9" type="ORF">QCN29_33375</name>
</gene>
<evidence type="ECO:0000256" key="1">
    <source>
        <dbReference type="ARBA" id="ARBA00004651"/>
    </source>
</evidence>
<evidence type="ECO:0000256" key="5">
    <source>
        <dbReference type="ARBA" id="ARBA00022989"/>
    </source>
</evidence>
<name>A0ABT6HYZ8_9ACTN</name>
<feature type="transmembrane region" description="Helical" evidence="7">
    <location>
        <begin position="305"/>
        <end position="324"/>
    </location>
</feature>
<feature type="transmembrane region" description="Helical" evidence="7">
    <location>
        <begin position="231"/>
        <end position="251"/>
    </location>
</feature>
<feature type="transmembrane region" description="Helical" evidence="7">
    <location>
        <begin position="178"/>
        <end position="199"/>
    </location>
</feature>
<evidence type="ECO:0000256" key="3">
    <source>
        <dbReference type="ARBA" id="ARBA00022475"/>
    </source>
</evidence>
<dbReference type="RefSeq" id="WP_279932855.1">
    <property type="nucleotide sequence ID" value="NZ_JARWBG010000073.1"/>
</dbReference>
<feature type="transmembrane region" description="Helical" evidence="7">
    <location>
        <begin position="354"/>
        <end position="372"/>
    </location>
</feature>
<protein>
    <submittedName>
        <fullName evidence="9">Type VII secretion integral membrane protein EccD</fullName>
    </submittedName>
</protein>
<evidence type="ECO:0000313" key="9">
    <source>
        <dbReference type="EMBL" id="MDH2393571.1"/>
    </source>
</evidence>
<reference evidence="9 10" key="1">
    <citation type="submission" date="2023-04" db="EMBL/GenBank/DDBJ databases">
        <title>Streptomyces chengmaiensis sp. nov. isolated from the stem of mangrove plant in Hainan.</title>
        <authorList>
            <person name="Huang X."/>
            <person name="Zhou S."/>
            <person name="Chu X."/>
            <person name="Xie Y."/>
            <person name="Lin Y."/>
        </authorList>
    </citation>
    <scope>NUCLEOTIDE SEQUENCE [LARGE SCALE GENOMIC DNA]</scope>
    <source>
        <strain evidence="9 10">HNM0663</strain>
    </source>
</reference>
<keyword evidence="5 7" id="KW-1133">Transmembrane helix</keyword>
<dbReference type="NCBIfam" id="TIGR03920">
    <property type="entry name" value="T7SS_EccD"/>
    <property type="match status" value="1"/>
</dbReference>
<feature type="transmembrane region" description="Helical" evidence="7">
    <location>
        <begin position="147"/>
        <end position="166"/>
    </location>
</feature>
<sequence length="450" mass="45235">MDDELCRITVVGARRRVDLAVPARAAIAEYAPSLVRLTGQEQKDETFPAVWSLALPGARPLSPGASLTESGVADGATLYLRDVAAGEFDEPLITDLDELVGEANEEGLRWDTRHRALTLLFLGLGGTAGALGWFVGLAVDGPRFPLVGPAALLAGFGVALLAWHATRRAWPLALPTRLGVALSAVPLLAVGTVLLPTAMDTTPRTVIAASAGALAGALAARLAVNHVVTLTALVVTAVLLPTAGLLSGFGASSAESAAVVAVLAMGSLSVAPTVSGRLVALSAPPEEDAATGEAIPALVRRGRRVLAGLTQLLSAVLIAALTLLATSDDAYGLVLAVSVSGVLLLRAGQLKITAAVLPVVVAGTTGLLAVAISTPGKLGAPDWAGPLAGLLAGPVMLAAGLIRAFPEGESIGERPAWISGLSSTLALAAVPLAVGVFGVFGKLMEMGGGI</sequence>
<feature type="transmembrane region" description="Helical" evidence="7">
    <location>
        <begin position="116"/>
        <end position="135"/>
    </location>
</feature>
<feature type="transmembrane region" description="Helical" evidence="7">
    <location>
        <begin position="257"/>
        <end position="274"/>
    </location>
</feature>